<accession>A0A2H0AKR3</accession>
<feature type="domain" description="DNA-directed RNA polymerase beta subunit external 1" evidence="12">
    <location>
        <begin position="450"/>
        <end position="515"/>
    </location>
</feature>
<dbReference type="Gene3D" id="2.30.150.10">
    <property type="entry name" value="DNA-directed RNA polymerase, beta subunit, external 1 domain"/>
    <property type="match status" value="1"/>
</dbReference>
<dbReference type="InterPro" id="IPR007645">
    <property type="entry name" value="RNA_pol_Rpb2_3"/>
</dbReference>
<reference evidence="13 14" key="1">
    <citation type="submission" date="2017-09" db="EMBL/GenBank/DDBJ databases">
        <title>Depth-based differentiation of microbial function through sediment-hosted aquifers and enrichment of novel symbionts in the deep terrestrial subsurface.</title>
        <authorList>
            <person name="Probst A.J."/>
            <person name="Ladd B."/>
            <person name="Jarett J.K."/>
            <person name="Geller-Mcgrath D.E."/>
            <person name="Sieber C.M."/>
            <person name="Emerson J.B."/>
            <person name="Anantharaman K."/>
            <person name="Thomas B.C."/>
            <person name="Malmstrom R."/>
            <person name="Stieglmeier M."/>
            <person name="Klingl A."/>
            <person name="Woyke T."/>
            <person name="Ryan C.M."/>
            <person name="Banfield J.F."/>
        </authorList>
    </citation>
    <scope>NUCLEOTIDE SEQUENCE [LARGE SCALE GENOMIC DNA]</scope>
    <source>
        <strain evidence="13">CG23_combo_of_CG06-09_8_20_14_all_42_19</strain>
    </source>
</reference>
<evidence type="ECO:0000259" key="8">
    <source>
        <dbReference type="Pfam" id="PF00562"/>
    </source>
</evidence>
<comment type="caution">
    <text evidence="13">The sequence shown here is derived from an EMBL/GenBank/DDBJ whole genome shotgun (WGS) entry which is preliminary data.</text>
</comment>
<dbReference type="InterPro" id="IPR042107">
    <property type="entry name" value="DNA-dir_RNA_pol_bsu_ext_1_sf"/>
</dbReference>
<evidence type="ECO:0000256" key="2">
    <source>
        <dbReference type="ARBA" id="ARBA00022478"/>
    </source>
</evidence>
<dbReference type="Pfam" id="PF10385">
    <property type="entry name" value="RNA_pol_Rpb2_45"/>
    <property type="match status" value="1"/>
</dbReference>
<dbReference type="Pfam" id="PF04565">
    <property type="entry name" value="RNA_pol_Rpb2_3"/>
    <property type="match status" value="1"/>
</dbReference>
<gene>
    <name evidence="13" type="ORF">COX15_01775</name>
</gene>
<comment type="similarity">
    <text evidence="7">Belongs to the RNA polymerase beta chain family.</text>
</comment>
<keyword evidence="3" id="KW-0808">Transferase</keyword>
<protein>
    <recommendedName>
        <fullName evidence="1">DNA-directed RNA polymerase</fullName>
        <ecNumber evidence="1">2.7.7.6</ecNumber>
    </recommendedName>
</protein>
<dbReference type="Gene3D" id="3.90.1110.10">
    <property type="entry name" value="RNA polymerase Rpb2, domain 2"/>
    <property type="match status" value="1"/>
</dbReference>
<evidence type="ECO:0000313" key="14">
    <source>
        <dbReference type="Proteomes" id="UP000230007"/>
    </source>
</evidence>
<dbReference type="GO" id="GO:0003899">
    <property type="term" value="F:DNA-directed RNA polymerase activity"/>
    <property type="evidence" value="ECO:0007669"/>
    <property type="project" value="UniProtKB-EC"/>
</dbReference>
<dbReference type="GO" id="GO:0006351">
    <property type="term" value="P:DNA-templated transcription"/>
    <property type="evidence" value="ECO:0007669"/>
    <property type="project" value="InterPro"/>
</dbReference>
<dbReference type="InterPro" id="IPR019462">
    <property type="entry name" value="DNA-dir_RNA_pol_bsu_external_1"/>
</dbReference>
<dbReference type="PANTHER" id="PTHR20856">
    <property type="entry name" value="DNA-DIRECTED RNA POLYMERASE I SUBUNIT 2"/>
    <property type="match status" value="1"/>
</dbReference>
<evidence type="ECO:0000259" key="10">
    <source>
        <dbReference type="Pfam" id="PF04563"/>
    </source>
</evidence>
<dbReference type="InterPro" id="IPR007642">
    <property type="entry name" value="RNA_pol_Rpb2_2"/>
</dbReference>
<feature type="domain" description="RNA polymerase beta subunit protrusion" evidence="10">
    <location>
        <begin position="22"/>
        <end position="354"/>
    </location>
</feature>
<dbReference type="Pfam" id="PF00562">
    <property type="entry name" value="RNA_pol_Rpb2_6"/>
    <property type="match status" value="1"/>
</dbReference>
<dbReference type="InterPro" id="IPR037034">
    <property type="entry name" value="RNA_pol_Rpb2_2_sf"/>
</dbReference>
<evidence type="ECO:0000259" key="9">
    <source>
        <dbReference type="Pfam" id="PF04561"/>
    </source>
</evidence>
<comment type="catalytic activity">
    <reaction evidence="6">
        <text>RNA(n) + a ribonucleoside 5'-triphosphate = RNA(n+1) + diphosphate</text>
        <dbReference type="Rhea" id="RHEA:21248"/>
        <dbReference type="Rhea" id="RHEA-COMP:14527"/>
        <dbReference type="Rhea" id="RHEA-COMP:17342"/>
        <dbReference type="ChEBI" id="CHEBI:33019"/>
        <dbReference type="ChEBI" id="CHEBI:61557"/>
        <dbReference type="ChEBI" id="CHEBI:140395"/>
        <dbReference type="EC" id="2.7.7.6"/>
    </reaction>
</comment>
<dbReference type="Gene3D" id="2.40.50.100">
    <property type="match status" value="1"/>
</dbReference>
<feature type="domain" description="DNA-directed RNA polymerase subunit 2 hybrid-binding" evidence="8">
    <location>
        <begin position="578"/>
        <end position="709"/>
    </location>
</feature>
<dbReference type="SUPFAM" id="SSF64484">
    <property type="entry name" value="beta and beta-prime subunits of DNA dependent RNA-polymerase"/>
    <property type="match status" value="1"/>
</dbReference>
<dbReference type="InterPro" id="IPR015712">
    <property type="entry name" value="DNA-dir_RNA_pol_su2"/>
</dbReference>
<dbReference type="GO" id="GO:0003677">
    <property type="term" value="F:DNA binding"/>
    <property type="evidence" value="ECO:0007669"/>
    <property type="project" value="InterPro"/>
</dbReference>
<evidence type="ECO:0000259" key="11">
    <source>
        <dbReference type="Pfam" id="PF04565"/>
    </source>
</evidence>
<dbReference type="Pfam" id="PF04563">
    <property type="entry name" value="RNA_pol_Rpb2_1"/>
    <property type="match status" value="1"/>
</dbReference>
<feature type="domain" description="RNA polymerase Rpb2" evidence="11">
    <location>
        <begin position="372"/>
        <end position="439"/>
    </location>
</feature>
<dbReference type="GO" id="GO:0032549">
    <property type="term" value="F:ribonucleoside binding"/>
    <property type="evidence" value="ECO:0007669"/>
    <property type="project" value="InterPro"/>
</dbReference>
<dbReference type="EC" id="2.7.7.6" evidence="1"/>
<sequence>MPKLPVKNFSSHPGAPIEQPRLYSVQTDSYKWFIDKGIAELFEEISPIKSHVGDLELYFVDSYFGEPKYDEKEVNTKGITYEAPLRARLKLINKKTNKTKEQEVYLGDFPIMTDRGTFIINGVERVVISQLIRSPGIYFTVNVYRGRKLFGGKIIPNRGVWLELETDSDGSIGIKIDRHRKVAATALLRVFGMTDDEMKKEFKDRLKPTLEKDDANNIPDSYLEVYKRIRPGDLATADDAKRLIDAMFWDSSRYDLSSVGRFKLNQRLQMASSVSRMLGLSDLIKVIHEVISLNNNPKAEPDDIDHLSNRRVRAVGELLESRLRVGFARLRRNVQDKMSTLDPETMNPVSLVNPRLLTSVVQEFFSSSSVSQFMDQDNPLSEVEHKRRLTALGPGGLTKERASLEVRDVHTSYYAKICPIQSPEGQNIGLVNYFTNFSKLNEYGFIIAPYIKVEKGKLTGKVVWLDASEEEKYKIAASNTNFDKQGNIVVSQVDARIKGEPGVCLTEEIDFIDISPNQLVSVATSLIPFLEHDDANRALMASNMQRQAVPSIKPDAPYVGTGMEDLVAHDSGYLIFSDVDGTVTEVDGSHVTVKPATGKTKVYELTKFKMSNKYMAIDQKPLVNKGDKVKKGDVLADGHAMDHGTLALGQNLLVAFTSFGGLNFEDAIILSERVQRDDLFTSIHIQDFFVDVRDTKLGPEITTPDIPNVA</sequence>
<evidence type="ECO:0000259" key="12">
    <source>
        <dbReference type="Pfam" id="PF10385"/>
    </source>
</evidence>
<keyword evidence="4" id="KW-0548">Nucleotidyltransferase</keyword>
<dbReference type="GO" id="GO:0000428">
    <property type="term" value="C:DNA-directed RNA polymerase complex"/>
    <property type="evidence" value="ECO:0007669"/>
    <property type="project" value="UniProtKB-KW"/>
</dbReference>
<evidence type="ECO:0000256" key="7">
    <source>
        <dbReference type="RuleBase" id="RU000434"/>
    </source>
</evidence>
<proteinExistence type="inferred from homology"/>
<name>A0A2H0AKR3_9BACT</name>
<dbReference type="InterPro" id="IPR007644">
    <property type="entry name" value="RNA_pol_bsu_protrusion"/>
</dbReference>
<organism evidence="13 14">
    <name type="scientific">Candidatus Colwellbacteria bacterium CG23_combo_of_CG06-09_8_20_14_all_42_19</name>
    <dbReference type="NCBI Taxonomy" id="1974541"/>
    <lineage>
        <taxon>Bacteria</taxon>
        <taxon>Candidatus Colwelliibacteriota</taxon>
    </lineage>
</organism>
<dbReference type="Gene3D" id="3.90.1100.10">
    <property type="match status" value="1"/>
</dbReference>
<evidence type="ECO:0000256" key="4">
    <source>
        <dbReference type="ARBA" id="ARBA00022695"/>
    </source>
</evidence>
<feature type="non-terminal residue" evidence="13">
    <location>
        <position position="710"/>
    </location>
</feature>
<evidence type="ECO:0000256" key="6">
    <source>
        <dbReference type="ARBA" id="ARBA00048552"/>
    </source>
</evidence>
<keyword evidence="5" id="KW-0804">Transcription</keyword>
<evidence type="ECO:0000256" key="5">
    <source>
        <dbReference type="ARBA" id="ARBA00023163"/>
    </source>
</evidence>
<dbReference type="AlphaFoldDB" id="A0A2H0AKR3"/>
<evidence type="ECO:0000256" key="3">
    <source>
        <dbReference type="ARBA" id="ARBA00022679"/>
    </source>
</evidence>
<keyword evidence="2 13" id="KW-0240">DNA-directed RNA polymerase</keyword>
<dbReference type="Pfam" id="PF04561">
    <property type="entry name" value="RNA_pol_Rpb2_2"/>
    <property type="match status" value="1"/>
</dbReference>
<dbReference type="InterPro" id="IPR007120">
    <property type="entry name" value="DNA-dir_RNAP_su2_dom"/>
</dbReference>
<dbReference type="Proteomes" id="UP000230007">
    <property type="component" value="Unassembled WGS sequence"/>
</dbReference>
<feature type="domain" description="RNA polymerase Rpb2" evidence="9">
    <location>
        <begin position="133"/>
        <end position="313"/>
    </location>
</feature>
<dbReference type="EMBL" id="PCSK01000038">
    <property type="protein sequence ID" value="PIP45996.1"/>
    <property type="molecule type" value="Genomic_DNA"/>
</dbReference>
<evidence type="ECO:0000313" key="13">
    <source>
        <dbReference type="EMBL" id="PIP45996.1"/>
    </source>
</evidence>
<evidence type="ECO:0000256" key="1">
    <source>
        <dbReference type="ARBA" id="ARBA00012418"/>
    </source>
</evidence>